<dbReference type="InterPro" id="IPR036291">
    <property type="entry name" value="NAD(P)-bd_dom_sf"/>
</dbReference>
<dbReference type="PANTHER" id="PTHR44013:SF1">
    <property type="entry name" value="ZINC-TYPE ALCOHOL DEHYDROGENASE-LIKE PROTEIN C16A3.02C"/>
    <property type="match status" value="1"/>
</dbReference>
<evidence type="ECO:0000259" key="1">
    <source>
        <dbReference type="SMART" id="SM00829"/>
    </source>
</evidence>
<dbReference type="SUPFAM" id="SSF50129">
    <property type="entry name" value="GroES-like"/>
    <property type="match status" value="1"/>
</dbReference>
<gene>
    <name evidence="2" type="ORF">SAMN04488009_0929</name>
</gene>
<feature type="domain" description="Enoyl reductase (ER)" evidence="1">
    <location>
        <begin position="10"/>
        <end position="312"/>
    </location>
</feature>
<dbReference type="PANTHER" id="PTHR44013">
    <property type="entry name" value="ZINC-TYPE ALCOHOL DEHYDROGENASE-LIKE PROTEIN C16A3.02C"/>
    <property type="match status" value="1"/>
</dbReference>
<sequence length="316" mass="34936">MKAYVKLKYGGPEILELKDISTPEPNATELLVNIKANSVNPADWHILRGKPYLTRLAFGLIKPKNKVLGADFAGEVTKIGSQVTTFQVGDMVFGERTLGGAFAEYITIPENKCAPFPNTMNVLKMACLPMAGTTALQALLTHGNLKKSETVLINGASGGVGHFAVQIAKAYGAKVTAICSDKNKTFVKKLGADDVIAYDKENIQFHNKVYDLVIDAHGNFRHTDYMRLGKRGVIVGFTTMNKMISLLLRKAFSKYPLAQFTTMPNKKDLETLAQLIADKKIDVHIAQEFSYLEIPKAIHILEKKRTRGKLAITWEH</sequence>
<dbReference type="RefSeq" id="WP_089259419.1">
    <property type="nucleotide sequence ID" value="NZ_FZNV01000001.1"/>
</dbReference>
<dbReference type="Gene3D" id="3.40.50.720">
    <property type="entry name" value="NAD(P)-binding Rossmann-like Domain"/>
    <property type="match status" value="1"/>
</dbReference>
<dbReference type="EMBL" id="FZNV01000001">
    <property type="protein sequence ID" value="SNR29404.1"/>
    <property type="molecule type" value="Genomic_DNA"/>
</dbReference>
<keyword evidence="3" id="KW-1185">Reference proteome</keyword>
<dbReference type="InterPro" id="IPR013154">
    <property type="entry name" value="ADH-like_N"/>
</dbReference>
<dbReference type="InterPro" id="IPR011032">
    <property type="entry name" value="GroES-like_sf"/>
</dbReference>
<dbReference type="InterPro" id="IPR020843">
    <property type="entry name" value="ER"/>
</dbReference>
<reference evidence="2 3" key="1">
    <citation type="submission" date="2017-06" db="EMBL/GenBank/DDBJ databases">
        <authorList>
            <person name="Varghese N."/>
            <person name="Submissions S."/>
        </authorList>
    </citation>
    <scope>NUCLEOTIDE SEQUENCE [LARGE SCALE GENOMIC DNA]</scope>
    <source>
        <strain evidence="2 3">DSM 19840</strain>
    </source>
</reference>
<evidence type="ECO:0000313" key="3">
    <source>
        <dbReference type="Proteomes" id="UP000198337"/>
    </source>
</evidence>
<dbReference type="CDD" id="cd08267">
    <property type="entry name" value="MDR1"/>
    <property type="match status" value="1"/>
</dbReference>
<dbReference type="Pfam" id="PF08240">
    <property type="entry name" value="ADH_N"/>
    <property type="match status" value="1"/>
</dbReference>
<proteinExistence type="predicted"/>
<accession>A0ABY1SDQ7</accession>
<name>A0ABY1SDQ7_9FLAO</name>
<dbReference type="Pfam" id="PF13602">
    <property type="entry name" value="ADH_zinc_N_2"/>
    <property type="match status" value="1"/>
</dbReference>
<dbReference type="InterPro" id="IPR052733">
    <property type="entry name" value="Chloroplast_QOR"/>
</dbReference>
<evidence type="ECO:0000313" key="2">
    <source>
        <dbReference type="EMBL" id="SNR29404.1"/>
    </source>
</evidence>
<dbReference type="PROSITE" id="PS01162">
    <property type="entry name" value="QOR_ZETA_CRYSTAL"/>
    <property type="match status" value="1"/>
</dbReference>
<protein>
    <submittedName>
        <fullName evidence="2">NADPH:quinone reductase</fullName>
    </submittedName>
</protein>
<dbReference type="Proteomes" id="UP000198337">
    <property type="component" value="Unassembled WGS sequence"/>
</dbReference>
<dbReference type="SMART" id="SM00829">
    <property type="entry name" value="PKS_ER"/>
    <property type="match status" value="1"/>
</dbReference>
<dbReference type="SUPFAM" id="SSF51735">
    <property type="entry name" value="NAD(P)-binding Rossmann-fold domains"/>
    <property type="match status" value="1"/>
</dbReference>
<dbReference type="InterPro" id="IPR002364">
    <property type="entry name" value="Quin_OxRdtase/zeta-crystal_CS"/>
</dbReference>
<organism evidence="2 3">
    <name type="scientific">Maribacter sedimenticola</name>
    <dbReference type="NCBI Taxonomy" id="228956"/>
    <lineage>
        <taxon>Bacteria</taxon>
        <taxon>Pseudomonadati</taxon>
        <taxon>Bacteroidota</taxon>
        <taxon>Flavobacteriia</taxon>
        <taxon>Flavobacteriales</taxon>
        <taxon>Flavobacteriaceae</taxon>
        <taxon>Maribacter</taxon>
    </lineage>
</organism>
<dbReference type="Gene3D" id="3.90.180.10">
    <property type="entry name" value="Medium-chain alcohol dehydrogenases, catalytic domain"/>
    <property type="match status" value="1"/>
</dbReference>
<comment type="caution">
    <text evidence="2">The sequence shown here is derived from an EMBL/GenBank/DDBJ whole genome shotgun (WGS) entry which is preliminary data.</text>
</comment>